<feature type="transmembrane region" description="Helical" evidence="6">
    <location>
        <begin position="100"/>
        <end position="122"/>
    </location>
</feature>
<dbReference type="Pfam" id="PF02653">
    <property type="entry name" value="BPD_transp_2"/>
    <property type="match status" value="1"/>
</dbReference>
<organism evidence="7 8">
    <name type="scientific">Ideonella lacteola</name>
    <dbReference type="NCBI Taxonomy" id="2984193"/>
    <lineage>
        <taxon>Bacteria</taxon>
        <taxon>Pseudomonadati</taxon>
        <taxon>Pseudomonadota</taxon>
        <taxon>Betaproteobacteria</taxon>
        <taxon>Burkholderiales</taxon>
        <taxon>Sphaerotilaceae</taxon>
        <taxon>Ideonella</taxon>
    </lineage>
</organism>
<evidence type="ECO:0000256" key="3">
    <source>
        <dbReference type="ARBA" id="ARBA00022692"/>
    </source>
</evidence>
<name>A0ABU9BRK1_9BURK</name>
<evidence type="ECO:0000313" key="7">
    <source>
        <dbReference type="EMBL" id="MEK8032592.1"/>
    </source>
</evidence>
<dbReference type="PANTHER" id="PTHR30482:SF5">
    <property type="entry name" value="ABC TRANSPORTER PERMEASE PROTEIN"/>
    <property type="match status" value="1"/>
</dbReference>
<keyword evidence="4 6" id="KW-1133">Transmembrane helix</keyword>
<dbReference type="PANTHER" id="PTHR30482">
    <property type="entry name" value="HIGH-AFFINITY BRANCHED-CHAIN AMINO ACID TRANSPORT SYSTEM PERMEASE"/>
    <property type="match status" value="1"/>
</dbReference>
<keyword evidence="8" id="KW-1185">Reference proteome</keyword>
<comment type="subcellular location">
    <subcellularLocation>
        <location evidence="1">Cell membrane</location>
        <topology evidence="1">Multi-pass membrane protein</topology>
    </subcellularLocation>
</comment>
<gene>
    <name evidence="7" type="ORF">AACH06_17365</name>
</gene>
<sequence length="356" mass="37329">MNTLTLALPPPVPARATSARWVAPAAWTLLAIALAVLVVPLWASDYVSSAVLVPWLVFSLAALGLNLLTGYTGQLSVGSSAFMSIGAFATYNLALRCPGLGLVPAMLIGALVAALFGVLVGLPSLRIKGFYLIVSTLAAQFFVEWVFVKFGWFSNYSASGVISAPALVVAGVDVSSPAGRYLFTLAVVVALTAFASRLVRGPTGRRWMAVRDMDTAAAVLGIPIAQVKLQAFAVSSFYLGVAGALWAFAYVGTVEPHGFDLARSFQILFIVIIGGLGSILGCFLGAAFIVLFPVLLSTVAGQHLGGLIDPGNLENAQKIVFGALIIGFLIKEPEGLARLCVNGCRRLRHWPLSPPG</sequence>
<accession>A0ABU9BRK1</accession>
<dbReference type="Proteomes" id="UP001371218">
    <property type="component" value="Unassembled WGS sequence"/>
</dbReference>
<feature type="transmembrane region" description="Helical" evidence="6">
    <location>
        <begin position="265"/>
        <end position="296"/>
    </location>
</feature>
<evidence type="ECO:0000256" key="1">
    <source>
        <dbReference type="ARBA" id="ARBA00004651"/>
    </source>
</evidence>
<feature type="transmembrane region" description="Helical" evidence="6">
    <location>
        <begin position="49"/>
        <end position="68"/>
    </location>
</feature>
<keyword evidence="3 6" id="KW-0812">Transmembrane</keyword>
<protein>
    <submittedName>
        <fullName evidence="7">Branched-chain amino acid ABC transporter permease</fullName>
    </submittedName>
</protein>
<keyword evidence="2" id="KW-1003">Cell membrane</keyword>
<proteinExistence type="predicted"/>
<evidence type="ECO:0000256" key="2">
    <source>
        <dbReference type="ARBA" id="ARBA00022475"/>
    </source>
</evidence>
<keyword evidence="5 6" id="KW-0472">Membrane</keyword>
<dbReference type="InterPro" id="IPR001851">
    <property type="entry name" value="ABC_transp_permease"/>
</dbReference>
<dbReference type="InterPro" id="IPR043428">
    <property type="entry name" value="LivM-like"/>
</dbReference>
<feature type="transmembrane region" description="Helical" evidence="6">
    <location>
        <begin position="231"/>
        <end position="253"/>
    </location>
</feature>
<dbReference type="CDD" id="cd06581">
    <property type="entry name" value="TM_PBP1_LivM_like"/>
    <property type="match status" value="1"/>
</dbReference>
<feature type="transmembrane region" description="Helical" evidence="6">
    <location>
        <begin position="75"/>
        <end position="94"/>
    </location>
</feature>
<evidence type="ECO:0000256" key="4">
    <source>
        <dbReference type="ARBA" id="ARBA00022989"/>
    </source>
</evidence>
<feature type="transmembrane region" description="Helical" evidence="6">
    <location>
        <begin position="181"/>
        <end position="199"/>
    </location>
</feature>
<comment type="caution">
    <text evidence="7">The sequence shown here is derived from an EMBL/GenBank/DDBJ whole genome shotgun (WGS) entry which is preliminary data.</text>
</comment>
<evidence type="ECO:0000256" key="5">
    <source>
        <dbReference type="ARBA" id="ARBA00023136"/>
    </source>
</evidence>
<evidence type="ECO:0000256" key="6">
    <source>
        <dbReference type="SAM" id="Phobius"/>
    </source>
</evidence>
<dbReference type="RefSeq" id="WP_341427014.1">
    <property type="nucleotide sequence ID" value="NZ_JBBUTG010000011.1"/>
</dbReference>
<evidence type="ECO:0000313" key="8">
    <source>
        <dbReference type="Proteomes" id="UP001371218"/>
    </source>
</evidence>
<feature type="transmembrane region" description="Helical" evidence="6">
    <location>
        <begin position="129"/>
        <end position="148"/>
    </location>
</feature>
<dbReference type="EMBL" id="JBBUTG010000011">
    <property type="protein sequence ID" value="MEK8032592.1"/>
    <property type="molecule type" value="Genomic_DNA"/>
</dbReference>
<reference evidence="7 8" key="1">
    <citation type="submission" date="2024-04" db="EMBL/GenBank/DDBJ databases">
        <title>Novel species of the genus Ideonella isolated from streams.</title>
        <authorList>
            <person name="Lu H."/>
        </authorList>
    </citation>
    <scope>NUCLEOTIDE SEQUENCE [LARGE SCALE GENOMIC DNA]</scope>
    <source>
        <strain evidence="7 8">DXS29W</strain>
    </source>
</reference>
<feature type="transmembrane region" description="Helical" evidence="6">
    <location>
        <begin position="21"/>
        <end position="43"/>
    </location>
</feature>